<dbReference type="InterPro" id="IPR001173">
    <property type="entry name" value="Glyco_trans_2-like"/>
</dbReference>
<dbReference type="InterPro" id="IPR050834">
    <property type="entry name" value="Glycosyltransf_2"/>
</dbReference>
<dbReference type="EMBL" id="JABFCX010000003">
    <property type="protein sequence ID" value="NNU16645.1"/>
    <property type="molecule type" value="Genomic_DNA"/>
</dbReference>
<feature type="domain" description="Glycosyltransferase 2-like" evidence="1">
    <location>
        <begin position="7"/>
        <end position="145"/>
    </location>
</feature>
<dbReference type="GO" id="GO:0016740">
    <property type="term" value="F:transferase activity"/>
    <property type="evidence" value="ECO:0007669"/>
    <property type="project" value="UniProtKB-KW"/>
</dbReference>
<comment type="caution">
    <text evidence="2">The sequence shown here is derived from an EMBL/GenBank/DDBJ whole genome shotgun (WGS) entry which is preliminary data.</text>
</comment>
<accession>A0A7Y3RMC9</accession>
<dbReference type="RefSeq" id="WP_173199304.1">
    <property type="nucleotide sequence ID" value="NZ_JABFCX010000003.1"/>
</dbReference>
<dbReference type="SUPFAM" id="SSF53448">
    <property type="entry name" value="Nucleotide-diphospho-sugar transferases"/>
    <property type="match status" value="1"/>
</dbReference>
<dbReference type="Pfam" id="PF00535">
    <property type="entry name" value="Glycos_transf_2"/>
    <property type="match status" value="1"/>
</dbReference>
<evidence type="ECO:0000313" key="2">
    <source>
        <dbReference type="EMBL" id="NNU16645.1"/>
    </source>
</evidence>
<dbReference type="Gene3D" id="3.90.550.10">
    <property type="entry name" value="Spore Coat Polysaccharide Biosynthesis Protein SpsA, Chain A"/>
    <property type="match status" value="1"/>
</dbReference>
<dbReference type="PANTHER" id="PTHR43685:SF3">
    <property type="entry name" value="SLR2126 PROTEIN"/>
    <property type="match status" value="1"/>
</dbReference>
<sequence length="284" mass="31587">MTGPEFSIIIPTYGRPEQIAACVESLRGLEGPSFEVVVVDDGSPEPVMIDPALYADDFALRVIRQENAGPGAARNRGANEAHGRYLAFTDDDCRPCPDWLERYLAVLDGHPERLAGGLVVNGLERNVFAAASQDIITFLYKKDGADLAFFTSNNFACAREAFLDCGGFDPALRTASEDRDFCIRWRARGGETVQAECAIVEHFHDLRMESFWRQHTNYGRGARDLSDKLERTGDAEPLRVRGFGFYRDLVSWPYAAGGSGKLARSLLIVLSHVAMARGFYLRRR</sequence>
<dbReference type="AlphaFoldDB" id="A0A7Y3RMC9"/>
<dbReference type="CDD" id="cd00761">
    <property type="entry name" value="Glyco_tranf_GTA_type"/>
    <property type="match status" value="1"/>
</dbReference>
<keyword evidence="3" id="KW-1185">Reference proteome</keyword>
<reference evidence="2 3" key="1">
    <citation type="submission" date="2020-05" db="EMBL/GenBank/DDBJ databases">
        <title>Parvularcula mediterraneae sp. nov., isolated from polypropylene straw from shallow seawater of the seashore of Laganas in Zakynthos island, Greece.</title>
        <authorList>
            <person name="Szabo I."/>
            <person name="Al-Omari J."/>
            <person name="Rado J."/>
            <person name="Szerdahelyi G.S."/>
        </authorList>
    </citation>
    <scope>NUCLEOTIDE SEQUENCE [LARGE SCALE GENOMIC DNA]</scope>
    <source>
        <strain evidence="2 3">ZS-1/3</strain>
    </source>
</reference>
<evidence type="ECO:0000313" key="3">
    <source>
        <dbReference type="Proteomes" id="UP000536835"/>
    </source>
</evidence>
<organism evidence="2 3">
    <name type="scientific">Parvularcula mediterranea</name>
    <dbReference type="NCBI Taxonomy" id="2732508"/>
    <lineage>
        <taxon>Bacteria</taxon>
        <taxon>Pseudomonadati</taxon>
        <taxon>Pseudomonadota</taxon>
        <taxon>Alphaproteobacteria</taxon>
        <taxon>Parvularculales</taxon>
        <taxon>Parvularculaceae</taxon>
        <taxon>Parvularcula</taxon>
    </lineage>
</organism>
<evidence type="ECO:0000259" key="1">
    <source>
        <dbReference type="Pfam" id="PF00535"/>
    </source>
</evidence>
<dbReference type="Proteomes" id="UP000536835">
    <property type="component" value="Unassembled WGS sequence"/>
</dbReference>
<dbReference type="InterPro" id="IPR029044">
    <property type="entry name" value="Nucleotide-diphossugar_trans"/>
</dbReference>
<dbReference type="PANTHER" id="PTHR43685">
    <property type="entry name" value="GLYCOSYLTRANSFERASE"/>
    <property type="match status" value="1"/>
</dbReference>
<gene>
    <name evidence="2" type="ORF">HK107_09960</name>
</gene>
<keyword evidence="2" id="KW-0808">Transferase</keyword>
<protein>
    <submittedName>
        <fullName evidence="2">Glycosyltransferase</fullName>
    </submittedName>
</protein>
<name>A0A7Y3RMC9_9PROT</name>
<proteinExistence type="predicted"/>